<proteinExistence type="predicted"/>
<evidence type="ECO:0000313" key="2">
    <source>
        <dbReference type="EMBL" id="CAI9542652.1"/>
    </source>
</evidence>
<accession>A0ABN9B566</accession>
<evidence type="ECO:0000313" key="3">
    <source>
        <dbReference type="Proteomes" id="UP001162483"/>
    </source>
</evidence>
<sequence>MSWNSQGHQQSGSTVQNQKEKPRSGAEPKSGTSINQESNQSQAVLRQSSPCVCAIAGNSSVGIPMRISDRGSFCRKSLTP</sequence>
<keyword evidence="3" id="KW-1185">Reference proteome</keyword>
<dbReference type="Proteomes" id="UP001162483">
    <property type="component" value="Unassembled WGS sequence"/>
</dbReference>
<reference evidence="2" key="1">
    <citation type="submission" date="2023-05" db="EMBL/GenBank/DDBJ databases">
        <authorList>
            <person name="Stuckert A."/>
        </authorList>
    </citation>
    <scope>NUCLEOTIDE SEQUENCE</scope>
</reference>
<feature type="non-terminal residue" evidence="2">
    <location>
        <position position="80"/>
    </location>
</feature>
<feature type="region of interest" description="Disordered" evidence="1">
    <location>
        <begin position="1"/>
        <end position="42"/>
    </location>
</feature>
<feature type="compositionally biased region" description="Polar residues" evidence="1">
    <location>
        <begin position="1"/>
        <end position="17"/>
    </location>
</feature>
<feature type="compositionally biased region" description="Polar residues" evidence="1">
    <location>
        <begin position="30"/>
        <end position="42"/>
    </location>
</feature>
<name>A0ABN9B566_9NEOB</name>
<comment type="caution">
    <text evidence="2">The sequence shown here is derived from an EMBL/GenBank/DDBJ whole genome shotgun (WGS) entry which is preliminary data.</text>
</comment>
<gene>
    <name evidence="2" type="ORF">SPARVUS_LOCUS2135169</name>
</gene>
<evidence type="ECO:0000256" key="1">
    <source>
        <dbReference type="SAM" id="MobiDB-lite"/>
    </source>
</evidence>
<organism evidence="2 3">
    <name type="scientific">Staurois parvus</name>
    <dbReference type="NCBI Taxonomy" id="386267"/>
    <lineage>
        <taxon>Eukaryota</taxon>
        <taxon>Metazoa</taxon>
        <taxon>Chordata</taxon>
        <taxon>Craniata</taxon>
        <taxon>Vertebrata</taxon>
        <taxon>Euteleostomi</taxon>
        <taxon>Amphibia</taxon>
        <taxon>Batrachia</taxon>
        <taxon>Anura</taxon>
        <taxon>Neobatrachia</taxon>
        <taxon>Ranoidea</taxon>
        <taxon>Ranidae</taxon>
        <taxon>Staurois</taxon>
    </lineage>
</organism>
<protein>
    <submittedName>
        <fullName evidence="2">Uncharacterized protein</fullName>
    </submittedName>
</protein>
<dbReference type="EMBL" id="CATNWA010002358">
    <property type="protein sequence ID" value="CAI9542652.1"/>
    <property type="molecule type" value="Genomic_DNA"/>
</dbReference>